<comment type="pathway">
    <text evidence="18">Bacterial outer membrane biogenesis; LPS lipid A biosynthesis.</text>
</comment>
<keyword evidence="14 18" id="KW-0961">Cell wall biogenesis/degradation</keyword>
<dbReference type="Gene3D" id="3.90.550.10">
    <property type="entry name" value="Spore Coat Polysaccharide Biosynthesis Protein SpsA, Chain A"/>
    <property type="match status" value="1"/>
</dbReference>
<dbReference type="UniPathway" id="UPA00973"/>
<feature type="binding site" evidence="18">
    <location>
        <position position="359"/>
    </location>
    <ligand>
        <name>UDP-N-acetyl-alpha-D-glucosamine</name>
        <dbReference type="ChEBI" id="CHEBI:57705"/>
    </ligand>
</feature>
<dbReference type="GO" id="GO:0071555">
    <property type="term" value="P:cell wall organization"/>
    <property type="evidence" value="ECO:0007669"/>
    <property type="project" value="UniProtKB-KW"/>
</dbReference>
<comment type="similarity">
    <text evidence="3 18">In the N-terminal section; belongs to the N-acetylglucosamine-1-phosphate uridyltransferase family.</text>
</comment>
<dbReference type="CDD" id="cd02540">
    <property type="entry name" value="GT2_GlmU_N_bac"/>
    <property type="match status" value="1"/>
</dbReference>
<feature type="binding site" evidence="18">
    <location>
        <begin position="379"/>
        <end position="380"/>
    </location>
    <ligand>
        <name>acetyl-CoA</name>
        <dbReference type="ChEBI" id="CHEBI:57288"/>
    </ligand>
</feature>
<feature type="region of interest" description="Linker" evidence="18">
    <location>
        <begin position="240"/>
        <end position="260"/>
    </location>
</feature>
<evidence type="ECO:0000256" key="14">
    <source>
        <dbReference type="ARBA" id="ARBA00023316"/>
    </source>
</evidence>
<dbReference type="PANTHER" id="PTHR43584:SF3">
    <property type="entry name" value="BIFUNCTIONAL PROTEIN GLMU"/>
    <property type="match status" value="1"/>
</dbReference>
<dbReference type="HAMAP" id="MF_01631">
    <property type="entry name" value="GlmU"/>
    <property type="match status" value="1"/>
</dbReference>
<evidence type="ECO:0000256" key="1">
    <source>
        <dbReference type="ARBA" id="ARBA00004496"/>
    </source>
</evidence>
<feature type="binding site" evidence="18">
    <location>
        <position position="326"/>
    </location>
    <ligand>
        <name>UDP-N-acetyl-alpha-D-glucosamine</name>
        <dbReference type="ChEBI" id="CHEBI:57705"/>
    </ligand>
</feature>
<comment type="caution">
    <text evidence="20">The sequence shown here is derived from an EMBL/GenBank/DDBJ whole genome shotgun (WGS) entry which is preliminary data.</text>
</comment>
<dbReference type="EMBL" id="VCAO01000001">
    <property type="protein sequence ID" value="TMM50364.1"/>
    <property type="molecule type" value="Genomic_DNA"/>
</dbReference>
<dbReference type="GO" id="GO:0016020">
    <property type="term" value="C:membrane"/>
    <property type="evidence" value="ECO:0007669"/>
    <property type="project" value="GOC"/>
</dbReference>
<feature type="binding site" evidence="18">
    <location>
        <position position="370"/>
    </location>
    <ligand>
        <name>UDP-N-acetyl-alpha-D-glucosamine</name>
        <dbReference type="ChEBI" id="CHEBI:57705"/>
    </ligand>
</feature>
<sequence>MTSQPPISTREFAAIILAAGKGTRLNSGVHKVLHPVAGRPIIEHLLASVEALAPTRTIVIVGDEREQVERQVSARAECVVQEPQLGTGHAVAQAKAALAGFTGDVLMLLGDAPFIKTQTMQDMLVRLREPDAPAVVVLGFEPDDALQYGRVITHADNTIEKMVEFKDANEAERASRLCNSGLMAARAEDLFDLLDRLDNDNTQGEYYLPDIVNVAVRDGRTCAAVRTDHPEEVAGINSRTELARAEAQWQDLKRTEAMESGVTLKAPATVFFSWDTSLANDVTVEPNVVFGPGVTVATGARIRAFSHLEGASVGEGCVVGPYARLRPGAVMERGSRVGNFVEMKQAVLGEGAKASHLTYLGDAEIGAGANIGAGTITCNYDGYFKHKTVIGERAFIGSNSALIAPVKIGADAIVAAGSAVSRDVADGELRMVRAEQLVKPGWADRFHDAMKKKQAEEQKG</sequence>
<comment type="subcellular location">
    <subcellularLocation>
        <location evidence="1 18">Cytoplasm</location>
    </subcellularLocation>
</comment>
<feature type="binding site" evidence="18">
    <location>
        <position position="433"/>
    </location>
    <ligand>
        <name>acetyl-CoA</name>
        <dbReference type="ChEBI" id="CHEBI:57288"/>
    </ligand>
</feature>
<keyword evidence="8 18" id="KW-0677">Repeat</keyword>
<keyword evidence="10 18" id="KW-0133">Cell shape</keyword>
<feature type="binding site" evidence="18">
    <location>
        <position position="31"/>
    </location>
    <ligand>
        <name>UDP-N-acetyl-alpha-D-glucosamine</name>
        <dbReference type="ChEBI" id="CHEBI:57705"/>
    </ligand>
</feature>
<comment type="pathway">
    <text evidence="18">Nucleotide-sugar biosynthesis; UDP-N-acetyl-alpha-D-glucosamine biosynthesis; UDP-N-acetyl-alpha-D-glucosamine from N-acetyl-alpha-D-glucosamine 1-phosphate: step 1/1.</text>
</comment>
<dbReference type="GO" id="GO:0000287">
    <property type="term" value="F:magnesium ion binding"/>
    <property type="evidence" value="ECO:0007669"/>
    <property type="project" value="UniProtKB-UniRule"/>
</dbReference>
<evidence type="ECO:0000256" key="5">
    <source>
        <dbReference type="ARBA" id="ARBA00022679"/>
    </source>
</evidence>
<dbReference type="GO" id="GO:0009245">
    <property type="term" value="P:lipid A biosynthetic process"/>
    <property type="evidence" value="ECO:0007669"/>
    <property type="project" value="UniProtKB-UniRule"/>
</dbReference>
<dbReference type="InterPro" id="IPR050065">
    <property type="entry name" value="GlmU-like"/>
</dbReference>
<comment type="pathway">
    <text evidence="18">Nucleotide-sugar biosynthesis; UDP-N-acetyl-alpha-D-glucosamine biosynthesis; N-acetyl-alpha-D-glucosamine 1-phosphate from alpha-D-glucosamine 6-phosphate (route II): step 2/2.</text>
</comment>
<feature type="region of interest" description="N-acetyltransferase" evidence="18">
    <location>
        <begin position="261"/>
        <end position="460"/>
    </location>
</feature>
<gene>
    <name evidence="18 20" type="primary">glmU</name>
    <name evidence="20" type="ORF">FEV51_04100</name>
</gene>
<evidence type="ECO:0000256" key="12">
    <source>
        <dbReference type="ARBA" id="ARBA00023268"/>
    </source>
</evidence>
<keyword evidence="11 18" id="KW-0573">Peptidoglycan synthesis</keyword>
<keyword evidence="9 18" id="KW-0460">Magnesium</keyword>
<keyword evidence="5 18" id="KW-0808">Transferase</keyword>
<dbReference type="GO" id="GO:0008360">
    <property type="term" value="P:regulation of cell shape"/>
    <property type="evidence" value="ECO:0007669"/>
    <property type="project" value="UniProtKB-KW"/>
</dbReference>
<dbReference type="GO" id="GO:0003977">
    <property type="term" value="F:UDP-N-acetylglucosamine diphosphorylase activity"/>
    <property type="evidence" value="ECO:0007669"/>
    <property type="project" value="UniProtKB-UniRule"/>
</dbReference>
<feature type="binding site" evidence="18">
    <location>
        <position position="111"/>
    </location>
    <ligand>
        <name>Mg(2+)</name>
        <dbReference type="ChEBI" id="CHEBI:18420"/>
    </ligand>
</feature>
<feature type="binding site" evidence="18">
    <location>
        <position position="81"/>
    </location>
    <ligand>
        <name>UDP-N-acetyl-alpha-D-glucosamine</name>
        <dbReference type="ChEBI" id="CHEBI:57705"/>
    </ligand>
</feature>
<evidence type="ECO:0000256" key="13">
    <source>
        <dbReference type="ARBA" id="ARBA00023315"/>
    </source>
</evidence>
<evidence type="ECO:0000313" key="20">
    <source>
        <dbReference type="EMBL" id="TMM50364.1"/>
    </source>
</evidence>
<dbReference type="UniPathway" id="UPA00113">
    <property type="reaction ID" value="UER00532"/>
</dbReference>
<dbReference type="SUPFAM" id="SSF51161">
    <property type="entry name" value="Trimeric LpxA-like enzymes"/>
    <property type="match status" value="1"/>
</dbReference>
<evidence type="ECO:0000256" key="15">
    <source>
        <dbReference type="ARBA" id="ARBA00048247"/>
    </source>
</evidence>
<dbReference type="InterPro" id="IPR005882">
    <property type="entry name" value="Bifunctional_GlmU"/>
</dbReference>
<dbReference type="PANTHER" id="PTHR43584">
    <property type="entry name" value="NUCLEOTIDYL TRANSFERASE"/>
    <property type="match status" value="1"/>
</dbReference>
<dbReference type="InterPro" id="IPR025877">
    <property type="entry name" value="MobA-like_NTP_Trfase"/>
</dbReference>
<feature type="binding site" evidence="18">
    <location>
        <position position="237"/>
    </location>
    <ligand>
        <name>Mg(2+)</name>
        <dbReference type="ChEBI" id="CHEBI:18420"/>
    </ligand>
</feature>
<dbReference type="Gene3D" id="2.160.10.10">
    <property type="entry name" value="Hexapeptide repeat proteins"/>
    <property type="match status" value="1"/>
</dbReference>
<dbReference type="InterPro" id="IPR018357">
    <property type="entry name" value="Hexapep_transf_CS"/>
</dbReference>
<comment type="function">
    <text evidence="17 18">Catalyzes the last two sequential reactions in the de novo biosynthetic pathway for UDP-N-acetylglucosamine (UDP-GlcNAc). The C-terminal domain catalyzes the transfer of acetyl group from acetyl coenzyme A to glucosamine-1-phosphate (GlcN-1-P) to produce N-acetylglucosamine-1-phosphate (GlcNAc-1-P), which is converted into UDP-GlcNAc by the transfer of uridine 5-monophosphate (from uridine 5-triphosphate), a reaction catalyzed by the N-terminal domain.</text>
</comment>
<feature type="binding site" evidence="18">
    <location>
        <position position="179"/>
    </location>
    <ligand>
        <name>UDP-N-acetyl-alpha-D-glucosamine</name>
        <dbReference type="ChEBI" id="CHEBI:57705"/>
    </ligand>
</feature>
<dbReference type="CDD" id="cd03353">
    <property type="entry name" value="LbH_GlmU_C"/>
    <property type="match status" value="1"/>
</dbReference>
<feature type="binding site" evidence="18">
    <location>
        <position position="149"/>
    </location>
    <ligand>
        <name>UDP-N-acetyl-alpha-D-glucosamine</name>
        <dbReference type="ChEBI" id="CHEBI:57705"/>
    </ligand>
</feature>
<keyword evidence="12 18" id="KW-0511">Multifunctional enzyme</keyword>
<evidence type="ECO:0000256" key="2">
    <source>
        <dbReference type="ARBA" id="ARBA00007707"/>
    </source>
</evidence>
<dbReference type="Proteomes" id="UP000309668">
    <property type="component" value="Unassembled WGS sequence"/>
</dbReference>
<name>A0A5S3PA30_9SPHN</name>
<accession>A0A5S3PA30</accession>
<keyword evidence="13 18" id="KW-0012">Acyltransferase</keyword>
<dbReference type="InterPro" id="IPR029044">
    <property type="entry name" value="Nucleotide-diphossugar_trans"/>
</dbReference>
<organism evidence="20 21">
    <name type="scientific">Qipengyuania marisflavi</name>
    <dbReference type="NCBI Taxonomy" id="2486356"/>
    <lineage>
        <taxon>Bacteria</taxon>
        <taxon>Pseudomonadati</taxon>
        <taxon>Pseudomonadota</taxon>
        <taxon>Alphaproteobacteria</taxon>
        <taxon>Sphingomonadales</taxon>
        <taxon>Erythrobacteraceae</taxon>
        <taxon>Qipengyuania</taxon>
    </lineage>
</organism>
<evidence type="ECO:0000256" key="16">
    <source>
        <dbReference type="ARBA" id="ARBA00048493"/>
    </source>
</evidence>
<dbReference type="GO" id="GO:0009252">
    <property type="term" value="P:peptidoglycan biosynthetic process"/>
    <property type="evidence" value="ECO:0007669"/>
    <property type="project" value="UniProtKB-UniRule"/>
</dbReference>
<dbReference type="AlphaFoldDB" id="A0A5S3PA30"/>
<comment type="caution">
    <text evidence="18">Lacks conserved residue(s) required for the propagation of feature annotation.</text>
</comment>
<feature type="binding site" evidence="18">
    <location>
        <position position="416"/>
    </location>
    <ligand>
        <name>acetyl-CoA</name>
        <dbReference type="ChEBI" id="CHEBI:57288"/>
    </ligand>
</feature>
<reference evidence="20 21" key="1">
    <citation type="submission" date="2019-05" db="EMBL/GenBank/DDBJ databases">
        <title>Erythrobacter marisflavi sp. nov., isolated from isolated from water of an estuary environment.</title>
        <authorList>
            <person name="Yoon J.-H."/>
        </authorList>
    </citation>
    <scope>NUCLEOTIDE SEQUENCE [LARGE SCALE GENOMIC DNA]</scope>
    <source>
        <strain evidence="20 21">KEM-5</strain>
    </source>
</reference>
<comment type="cofactor">
    <cofactor evidence="18">
        <name>Mg(2+)</name>
        <dbReference type="ChEBI" id="CHEBI:18420"/>
    </cofactor>
    <text evidence="18">Binds 1 Mg(2+) ion per subunit.</text>
</comment>
<dbReference type="PROSITE" id="PS00101">
    <property type="entry name" value="HEXAPEP_TRANSFERASES"/>
    <property type="match status" value="1"/>
</dbReference>
<dbReference type="SUPFAM" id="SSF53448">
    <property type="entry name" value="Nucleotide-diphospho-sugar transferases"/>
    <property type="match status" value="1"/>
</dbReference>
<dbReference type="InterPro" id="IPR038009">
    <property type="entry name" value="GlmU_C_LbH"/>
</dbReference>
<dbReference type="RefSeq" id="WP_138616107.1">
    <property type="nucleotide sequence ID" value="NZ_VCAO01000001.1"/>
</dbReference>
<evidence type="ECO:0000256" key="4">
    <source>
        <dbReference type="ARBA" id="ARBA00022490"/>
    </source>
</evidence>
<feature type="region of interest" description="Pyrophosphorylase" evidence="18">
    <location>
        <begin position="1"/>
        <end position="239"/>
    </location>
</feature>
<evidence type="ECO:0000256" key="8">
    <source>
        <dbReference type="ARBA" id="ARBA00022737"/>
    </source>
</evidence>
<comment type="catalytic activity">
    <reaction evidence="15 18">
        <text>alpha-D-glucosamine 1-phosphate + acetyl-CoA = N-acetyl-alpha-D-glucosamine 1-phosphate + CoA + H(+)</text>
        <dbReference type="Rhea" id="RHEA:13725"/>
        <dbReference type="ChEBI" id="CHEBI:15378"/>
        <dbReference type="ChEBI" id="CHEBI:57287"/>
        <dbReference type="ChEBI" id="CHEBI:57288"/>
        <dbReference type="ChEBI" id="CHEBI:57776"/>
        <dbReference type="ChEBI" id="CHEBI:58516"/>
        <dbReference type="EC" id="2.3.1.157"/>
    </reaction>
</comment>
<evidence type="ECO:0000256" key="18">
    <source>
        <dbReference type="HAMAP-Rule" id="MF_01631"/>
    </source>
</evidence>
<feature type="binding site" evidence="18">
    <location>
        <position position="164"/>
    </location>
    <ligand>
        <name>UDP-N-acetyl-alpha-D-glucosamine</name>
        <dbReference type="ChEBI" id="CHEBI:57705"/>
    </ligand>
</feature>
<dbReference type="NCBIfam" id="NF010933">
    <property type="entry name" value="PRK14353.1"/>
    <property type="match status" value="1"/>
</dbReference>
<feature type="active site" description="Proton acceptor" evidence="18">
    <location>
        <position position="356"/>
    </location>
</feature>
<feature type="binding site" evidence="18">
    <location>
        <position position="237"/>
    </location>
    <ligand>
        <name>UDP-N-acetyl-alpha-D-glucosamine</name>
        <dbReference type="ChEBI" id="CHEBI:57705"/>
    </ligand>
</feature>
<dbReference type="OrthoDB" id="9775031at2"/>
<keyword evidence="4 18" id="KW-0963">Cytoplasm</keyword>
<feature type="domain" description="MobA-like NTP transferase" evidence="19">
    <location>
        <begin position="14"/>
        <end position="137"/>
    </location>
</feature>
<dbReference type="EC" id="2.3.1.157" evidence="18"/>
<dbReference type="GO" id="GO:0019134">
    <property type="term" value="F:glucosamine-1-phosphate N-acetyltransferase activity"/>
    <property type="evidence" value="ECO:0007669"/>
    <property type="project" value="UniProtKB-UniRule"/>
</dbReference>
<evidence type="ECO:0000256" key="11">
    <source>
        <dbReference type="ARBA" id="ARBA00022984"/>
    </source>
</evidence>
<evidence type="ECO:0000259" key="19">
    <source>
        <dbReference type="Pfam" id="PF12804"/>
    </source>
</evidence>
<keyword evidence="7 18" id="KW-0479">Metal-binding</keyword>
<keyword evidence="6 18" id="KW-0548">Nucleotidyltransferase</keyword>
<evidence type="ECO:0000256" key="17">
    <source>
        <dbReference type="ARBA" id="ARBA00049628"/>
    </source>
</evidence>
<comment type="subunit">
    <text evidence="18">Homotrimer.</text>
</comment>
<evidence type="ECO:0000256" key="10">
    <source>
        <dbReference type="ARBA" id="ARBA00022960"/>
    </source>
</evidence>
<feature type="binding site" evidence="18">
    <location>
        <position position="373"/>
    </location>
    <ligand>
        <name>acetyl-CoA</name>
        <dbReference type="ChEBI" id="CHEBI:57288"/>
    </ligand>
</feature>
<feature type="binding site" evidence="18">
    <location>
        <position position="344"/>
    </location>
    <ligand>
        <name>UDP-N-acetyl-alpha-D-glucosamine</name>
        <dbReference type="ChEBI" id="CHEBI:57705"/>
    </ligand>
</feature>
<feature type="binding site" evidence="18">
    <location>
        <begin position="17"/>
        <end position="20"/>
    </location>
    <ligand>
        <name>UDP-N-acetyl-alpha-D-glucosamine</name>
        <dbReference type="ChEBI" id="CHEBI:57705"/>
    </ligand>
</feature>
<dbReference type="InterPro" id="IPR001451">
    <property type="entry name" value="Hexapep"/>
</dbReference>
<keyword evidence="21" id="KW-1185">Reference proteome</keyword>
<comment type="similarity">
    <text evidence="2 18">In the C-terminal section; belongs to the transferase hexapeptide repeat family.</text>
</comment>
<dbReference type="Pfam" id="PF12804">
    <property type="entry name" value="NTP_transf_3"/>
    <property type="match status" value="1"/>
</dbReference>
<evidence type="ECO:0000256" key="9">
    <source>
        <dbReference type="ARBA" id="ARBA00022842"/>
    </source>
</evidence>
<dbReference type="InterPro" id="IPR011004">
    <property type="entry name" value="Trimer_LpxA-like_sf"/>
</dbReference>
<dbReference type="EC" id="2.7.7.23" evidence="18"/>
<proteinExistence type="inferred from homology"/>
<dbReference type="GO" id="GO:0005737">
    <property type="term" value="C:cytoplasm"/>
    <property type="evidence" value="ECO:0007669"/>
    <property type="project" value="UniProtKB-SubCell"/>
</dbReference>
<evidence type="ECO:0000313" key="21">
    <source>
        <dbReference type="Proteomes" id="UP000309668"/>
    </source>
</evidence>
<dbReference type="Pfam" id="PF00132">
    <property type="entry name" value="Hexapep"/>
    <property type="match status" value="1"/>
</dbReference>
<comment type="catalytic activity">
    <reaction evidence="16 18">
        <text>N-acetyl-alpha-D-glucosamine 1-phosphate + UTP + H(+) = UDP-N-acetyl-alpha-D-glucosamine + diphosphate</text>
        <dbReference type="Rhea" id="RHEA:13509"/>
        <dbReference type="ChEBI" id="CHEBI:15378"/>
        <dbReference type="ChEBI" id="CHEBI:33019"/>
        <dbReference type="ChEBI" id="CHEBI:46398"/>
        <dbReference type="ChEBI" id="CHEBI:57705"/>
        <dbReference type="ChEBI" id="CHEBI:57776"/>
        <dbReference type="EC" id="2.7.7.23"/>
    </reaction>
</comment>
<protein>
    <recommendedName>
        <fullName evidence="18">Bifunctional protein GlmU</fullName>
    </recommendedName>
    <domain>
        <recommendedName>
            <fullName evidence="18">UDP-N-acetylglucosamine pyrophosphorylase</fullName>
            <ecNumber evidence="18">2.7.7.23</ecNumber>
        </recommendedName>
        <alternativeName>
            <fullName evidence="18">N-acetylglucosamine-1-phosphate uridyltransferase</fullName>
        </alternativeName>
    </domain>
    <domain>
        <recommendedName>
            <fullName evidence="18">Glucosamine-1-phosphate N-acetyltransferase</fullName>
            <ecNumber evidence="18">2.3.1.157</ecNumber>
        </recommendedName>
    </domain>
</protein>
<dbReference type="GO" id="GO:0006048">
    <property type="term" value="P:UDP-N-acetylglucosamine biosynthetic process"/>
    <property type="evidence" value="ECO:0007669"/>
    <property type="project" value="UniProtKB-UniPathway"/>
</dbReference>
<evidence type="ECO:0000256" key="3">
    <source>
        <dbReference type="ARBA" id="ARBA00007947"/>
    </source>
</evidence>
<dbReference type="NCBIfam" id="TIGR01173">
    <property type="entry name" value="glmU"/>
    <property type="match status" value="1"/>
</dbReference>
<evidence type="ECO:0000256" key="6">
    <source>
        <dbReference type="ARBA" id="ARBA00022695"/>
    </source>
</evidence>
<feature type="binding site" evidence="18">
    <location>
        <position position="398"/>
    </location>
    <ligand>
        <name>acetyl-CoA</name>
        <dbReference type="ChEBI" id="CHEBI:57288"/>
    </ligand>
</feature>
<dbReference type="GO" id="GO:0000902">
    <property type="term" value="P:cell morphogenesis"/>
    <property type="evidence" value="ECO:0007669"/>
    <property type="project" value="UniProtKB-UniRule"/>
</dbReference>
<feature type="binding site" evidence="18">
    <location>
        <begin position="86"/>
        <end position="87"/>
    </location>
    <ligand>
        <name>UDP-N-acetyl-alpha-D-glucosamine</name>
        <dbReference type="ChEBI" id="CHEBI:57705"/>
    </ligand>
</feature>
<evidence type="ECO:0000256" key="7">
    <source>
        <dbReference type="ARBA" id="ARBA00022723"/>
    </source>
</evidence>